<protein>
    <recommendedName>
        <fullName evidence="4">Secreted protein</fullName>
    </recommendedName>
</protein>
<accession>A0A812LRS0</accession>
<feature type="chain" id="PRO_5032783723" description="Secreted protein" evidence="1">
    <location>
        <begin position="21"/>
        <end position="306"/>
    </location>
</feature>
<feature type="signal peptide" evidence="1">
    <location>
        <begin position="1"/>
        <end position="20"/>
    </location>
</feature>
<dbReference type="Proteomes" id="UP000601435">
    <property type="component" value="Unassembled WGS sequence"/>
</dbReference>
<reference evidence="2" key="1">
    <citation type="submission" date="2021-02" db="EMBL/GenBank/DDBJ databases">
        <authorList>
            <person name="Dougan E. K."/>
            <person name="Rhodes N."/>
            <person name="Thang M."/>
            <person name="Chan C."/>
        </authorList>
    </citation>
    <scope>NUCLEOTIDE SEQUENCE</scope>
</reference>
<comment type="caution">
    <text evidence="2">The sequence shown here is derived from an EMBL/GenBank/DDBJ whole genome shotgun (WGS) entry which is preliminary data.</text>
</comment>
<gene>
    <name evidence="2" type="ORF">SNEC2469_LOCUS5112</name>
</gene>
<keyword evidence="3" id="KW-1185">Reference proteome</keyword>
<evidence type="ECO:0000313" key="2">
    <source>
        <dbReference type="EMBL" id="CAE7249955.1"/>
    </source>
</evidence>
<evidence type="ECO:0000313" key="3">
    <source>
        <dbReference type="Proteomes" id="UP000601435"/>
    </source>
</evidence>
<evidence type="ECO:0008006" key="4">
    <source>
        <dbReference type="Google" id="ProtNLM"/>
    </source>
</evidence>
<sequence length="306" mass="34421">MAVLCLMLFALRAWPQGVVADVLSTRTRQVFVAPSCVFCSQVVHPAMNRRCLGPCHWEGETKLQATRGTSDWMAVDDIQHTYAAKDFEQQVVARLATQADHGIERLTTYTISGDNVTKQADLQQQFPSSWVSPKPFPWKFFKQMKGSSPDPMVVECDLYLRGTDLKPNDLFKDCAQCIVQLAGTTPWEQIRTTADLPIILAEVAETPASLQAKLWQLERALTFGPDLQQAACCVVCLNADMNSFRAASTAARRSLNSSNATFKLAHFDVFAIWTQYRNVYAEIRNVKDDVREVKTLLEQLIQKLEQ</sequence>
<evidence type="ECO:0000256" key="1">
    <source>
        <dbReference type="SAM" id="SignalP"/>
    </source>
</evidence>
<proteinExistence type="predicted"/>
<organism evidence="2 3">
    <name type="scientific">Symbiodinium necroappetens</name>
    <dbReference type="NCBI Taxonomy" id="1628268"/>
    <lineage>
        <taxon>Eukaryota</taxon>
        <taxon>Sar</taxon>
        <taxon>Alveolata</taxon>
        <taxon>Dinophyceae</taxon>
        <taxon>Suessiales</taxon>
        <taxon>Symbiodiniaceae</taxon>
        <taxon>Symbiodinium</taxon>
    </lineage>
</organism>
<name>A0A812LRS0_9DINO</name>
<dbReference type="AlphaFoldDB" id="A0A812LRS0"/>
<keyword evidence="1" id="KW-0732">Signal</keyword>
<dbReference type="OrthoDB" id="428937at2759"/>
<dbReference type="EMBL" id="CAJNJA010009728">
    <property type="protein sequence ID" value="CAE7249955.1"/>
    <property type="molecule type" value="Genomic_DNA"/>
</dbReference>